<dbReference type="GO" id="GO:0003676">
    <property type="term" value="F:nucleic acid binding"/>
    <property type="evidence" value="ECO:0007669"/>
    <property type="project" value="InterPro"/>
</dbReference>
<evidence type="ECO:0000313" key="4">
    <source>
        <dbReference type="Proteomes" id="UP000825935"/>
    </source>
</evidence>
<dbReference type="OrthoDB" id="1305494at2759"/>
<protein>
    <recommendedName>
        <fullName evidence="2">Retrovirus-related Pol polyprotein from transposon TNT 1-94-like beta-barrel domain-containing protein</fullName>
    </recommendedName>
</protein>
<evidence type="ECO:0000313" key="3">
    <source>
        <dbReference type="EMBL" id="KAH7284096.1"/>
    </source>
</evidence>
<feature type="region of interest" description="Disordered" evidence="1">
    <location>
        <begin position="261"/>
        <end position="285"/>
    </location>
</feature>
<dbReference type="Pfam" id="PF22936">
    <property type="entry name" value="Pol_BBD"/>
    <property type="match status" value="1"/>
</dbReference>
<accession>A0A8T2QJX5</accession>
<feature type="region of interest" description="Disordered" evidence="1">
    <location>
        <begin position="165"/>
        <end position="184"/>
    </location>
</feature>
<dbReference type="OMA" id="VITETRM"/>
<sequence length="364" mass="41392">MAPSLHNLHLEGVEKLNGNNYATWKVKMESLLFFQDCWDLISMDRPTGSEQELSKWDKKAMFAVHMIRLSVKDDILSHLLDMKTPKNAWETLKNIYESRSTSRQVALRAELTNLAVGDKMSDNELSTIIIHGLRDGYEGLVQGLIILREKPSPEEMEQIFKDEDQRQAAMKSIHDGGKASTSNEKALFSSTGRGRFNTQRGRGWHQPIHNQDRQDHEGNQSFQERGYPSSRGRGRGEDRGRYYSIQCYNRSRYGHFAKDCRSNHDNGRGRSAHYTDGEGGNKSTHFEEDSSLVSLEEIAAHTHDPKEEPWWIDSGASSHMTSHAQYFSNIDDYQNGTIFKADSVGANKPSHLALIYILKTQSKA</sequence>
<feature type="compositionally biased region" description="Polar residues" evidence="1">
    <location>
        <begin position="189"/>
        <end position="200"/>
    </location>
</feature>
<dbReference type="InterPro" id="IPR036875">
    <property type="entry name" value="Znf_CCHC_sf"/>
</dbReference>
<dbReference type="EMBL" id="CM035439">
    <property type="protein sequence ID" value="KAH7284096.1"/>
    <property type="molecule type" value="Genomic_DNA"/>
</dbReference>
<dbReference type="PANTHER" id="PTHR47481:SF14">
    <property type="entry name" value="RETROTRANSPOSON COPIA-LIKE N-TERMINAL DOMAIN-CONTAINING PROTEIN"/>
    <property type="match status" value="1"/>
</dbReference>
<dbReference type="InterPro" id="IPR054722">
    <property type="entry name" value="PolX-like_BBD"/>
</dbReference>
<dbReference type="AlphaFoldDB" id="A0A8T2QJX5"/>
<name>A0A8T2QJX5_CERRI</name>
<reference evidence="3" key="1">
    <citation type="submission" date="2021-08" db="EMBL/GenBank/DDBJ databases">
        <title>WGS assembly of Ceratopteris richardii.</title>
        <authorList>
            <person name="Marchant D.B."/>
            <person name="Chen G."/>
            <person name="Jenkins J."/>
            <person name="Shu S."/>
            <person name="Leebens-Mack J."/>
            <person name="Grimwood J."/>
            <person name="Schmutz J."/>
            <person name="Soltis P."/>
            <person name="Soltis D."/>
            <person name="Chen Z.-H."/>
        </authorList>
    </citation>
    <scope>NUCLEOTIDE SEQUENCE</scope>
    <source>
        <strain evidence="3">Whitten #5841</strain>
        <tissue evidence="3">Leaf</tissue>
    </source>
</reference>
<dbReference type="Proteomes" id="UP000825935">
    <property type="component" value="Chromosome 34"/>
</dbReference>
<feature type="region of interest" description="Disordered" evidence="1">
    <location>
        <begin position="189"/>
        <end position="239"/>
    </location>
</feature>
<dbReference type="GO" id="GO:0008270">
    <property type="term" value="F:zinc ion binding"/>
    <property type="evidence" value="ECO:0007669"/>
    <property type="project" value="InterPro"/>
</dbReference>
<dbReference type="SUPFAM" id="SSF57756">
    <property type="entry name" value="Retrovirus zinc finger-like domains"/>
    <property type="match status" value="1"/>
</dbReference>
<feature type="compositionally biased region" description="Basic and acidic residues" evidence="1">
    <location>
        <begin position="165"/>
        <end position="177"/>
    </location>
</feature>
<keyword evidence="4" id="KW-1185">Reference proteome</keyword>
<comment type="caution">
    <text evidence="3">The sequence shown here is derived from an EMBL/GenBank/DDBJ whole genome shotgun (WGS) entry which is preliminary data.</text>
</comment>
<feature type="compositionally biased region" description="Basic and acidic residues" evidence="1">
    <location>
        <begin position="261"/>
        <end position="276"/>
    </location>
</feature>
<organism evidence="3 4">
    <name type="scientific">Ceratopteris richardii</name>
    <name type="common">Triangle waterfern</name>
    <dbReference type="NCBI Taxonomy" id="49495"/>
    <lineage>
        <taxon>Eukaryota</taxon>
        <taxon>Viridiplantae</taxon>
        <taxon>Streptophyta</taxon>
        <taxon>Embryophyta</taxon>
        <taxon>Tracheophyta</taxon>
        <taxon>Polypodiopsida</taxon>
        <taxon>Polypodiidae</taxon>
        <taxon>Polypodiales</taxon>
        <taxon>Pteridineae</taxon>
        <taxon>Pteridaceae</taxon>
        <taxon>Parkerioideae</taxon>
        <taxon>Ceratopteris</taxon>
    </lineage>
</organism>
<feature type="domain" description="Retrovirus-related Pol polyprotein from transposon TNT 1-94-like beta-barrel" evidence="2">
    <location>
        <begin position="310"/>
        <end position="342"/>
    </location>
</feature>
<dbReference type="PANTHER" id="PTHR47481">
    <property type="match status" value="1"/>
</dbReference>
<proteinExistence type="predicted"/>
<evidence type="ECO:0000259" key="2">
    <source>
        <dbReference type="Pfam" id="PF22936"/>
    </source>
</evidence>
<dbReference type="Pfam" id="PF14223">
    <property type="entry name" value="Retrotran_gag_2"/>
    <property type="match status" value="1"/>
</dbReference>
<evidence type="ECO:0000256" key="1">
    <source>
        <dbReference type="SAM" id="MobiDB-lite"/>
    </source>
</evidence>
<gene>
    <name evidence="3" type="ORF">KP509_34G039300</name>
</gene>